<dbReference type="PROSITE" id="PS50835">
    <property type="entry name" value="IG_LIKE"/>
    <property type="match status" value="1"/>
</dbReference>
<sequence length="420" mass="46119">MPVGYFYVHKAGILTIKTGRKWSASEAVAQAEGPPRTCCLLKMQEERQGKATNQRPVSMVFRPVSMVFVRTETVSMVFVRTETCVHGVREDRDCVLGVRQRPVSMVFVRTETCVHGVREDRDCVLGVREATNQRPVSMVFVRTETCVHGVREGGACPWCSFISRRHYSLLLCGVIVYLLSGTLLVTAIEVYAPEDALFENGTTGILKCSFKSKEVVSSGASVTWSFTPEGASDKTTSIFYYTGGNSYPGSLAQFQKRVVWAGDLNRKDASIEVAQMQFSDNGTYQCDVKNPPDITGSASQIKVRVVMKESLPQSSPAIIAVGVIAAVICLVIIAVVTYLMIRRQGPSRDYDGCNSNETISSQNLRPGKKVPESSMESSRCSSPSAPVQGPVIYAQLDHSGPKNANFHKMEPVVYADIRKN</sequence>
<dbReference type="Gene3D" id="2.60.40.10">
    <property type="entry name" value="Immunoglobulins"/>
    <property type="match status" value="1"/>
</dbReference>
<evidence type="ECO:0000313" key="14">
    <source>
        <dbReference type="RefSeq" id="XP_031428633.1"/>
    </source>
</evidence>
<evidence type="ECO:0000256" key="1">
    <source>
        <dbReference type="ARBA" id="ARBA00004479"/>
    </source>
</evidence>
<dbReference type="GO" id="GO:0009986">
    <property type="term" value="C:cell surface"/>
    <property type="evidence" value="ECO:0007669"/>
    <property type="project" value="TreeGrafter"/>
</dbReference>
<dbReference type="SUPFAM" id="SSF48726">
    <property type="entry name" value="Immunoglobulin"/>
    <property type="match status" value="1"/>
</dbReference>
<dbReference type="RefSeq" id="XP_031428633.1">
    <property type="nucleotide sequence ID" value="XM_031572773.2"/>
</dbReference>
<dbReference type="CDD" id="cd12087">
    <property type="entry name" value="TM_EGFR-like"/>
    <property type="match status" value="1"/>
</dbReference>
<feature type="region of interest" description="Disordered" evidence="10">
    <location>
        <begin position="350"/>
        <end position="388"/>
    </location>
</feature>
<dbReference type="GeneID" id="105896793"/>
<feature type="compositionally biased region" description="Polar residues" evidence="10">
    <location>
        <begin position="353"/>
        <end position="364"/>
    </location>
</feature>
<dbReference type="InterPro" id="IPR007110">
    <property type="entry name" value="Ig-like_dom"/>
</dbReference>
<dbReference type="PANTHER" id="PTHR13869:SF19">
    <property type="entry name" value="MYELIN PROTEIN ZERO-LIKE PROTEIN 1"/>
    <property type="match status" value="1"/>
</dbReference>
<dbReference type="KEGG" id="char:105896793"/>
<dbReference type="SMART" id="SM00409">
    <property type="entry name" value="IG"/>
    <property type="match status" value="1"/>
</dbReference>
<dbReference type="InterPro" id="IPR013106">
    <property type="entry name" value="Ig_V-set"/>
</dbReference>
<comment type="similarity">
    <text evidence="2">Belongs to the myelin P0 protein family.</text>
</comment>
<comment type="subcellular location">
    <subcellularLocation>
        <location evidence="1">Membrane</location>
        <topology evidence="1">Single-pass type I membrane protein</topology>
    </subcellularLocation>
</comment>
<proteinExistence type="inferred from homology"/>
<evidence type="ECO:0000256" key="5">
    <source>
        <dbReference type="ARBA" id="ARBA00022989"/>
    </source>
</evidence>
<evidence type="ECO:0000256" key="3">
    <source>
        <dbReference type="ARBA" id="ARBA00022692"/>
    </source>
</evidence>
<gene>
    <name evidence="14" type="primary">LOC105896793</name>
</gene>
<evidence type="ECO:0000256" key="7">
    <source>
        <dbReference type="ARBA" id="ARBA00023157"/>
    </source>
</evidence>
<evidence type="ECO:0000256" key="6">
    <source>
        <dbReference type="ARBA" id="ARBA00023136"/>
    </source>
</evidence>
<keyword evidence="4" id="KW-0732">Signal</keyword>
<accession>A0A6P8FK39</accession>
<dbReference type="InterPro" id="IPR036179">
    <property type="entry name" value="Ig-like_dom_sf"/>
</dbReference>
<evidence type="ECO:0000313" key="13">
    <source>
        <dbReference type="Proteomes" id="UP000515152"/>
    </source>
</evidence>
<keyword evidence="6 11" id="KW-0472">Membrane</keyword>
<keyword evidence="9" id="KW-0393">Immunoglobulin domain</keyword>
<keyword evidence="5 11" id="KW-1133">Transmembrane helix</keyword>
<evidence type="ECO:0000259" key="12">
    <source>
        <dbReference type="PROSITE" id="PS50835"/>
    </source>
</evidence>
<feature type="transmembrane region" description="Helical" evidence="11">
    <location>
        <begin position="167"/>
        <end position="188"/>
    </location>
</feature>
<evidence type="ECO:0000256" key="4">
    <source>
        <dbReference type="ARBA" id="ARBA00022729"/>
    </source>
</evidence>
<keyword evidence="13" id="KW-1185">Reference proteome</keyword>
<dbReference type="InterPro" id="IPR000920">
    <property type="entry name" value="Myelin_P0-rel"/>
</dbReference>
<feature type="compositionally biased region" description="Low complexity" evidence="10">
    <location>
        <begin position="373"/>
        <end position="384"/>
    </location>
</feature>
<dbReference type="PANTHER" id="PTHR13869">
    <property type="entry name" value="MYELIN P0 RELATED"/>
    <property type="match status" value="1"/>
</dbReference>
<dbReference type="Pfam" id="PF07686">
    <property type="entry name" value="V-set"/>
    <property type="match status" value="1"/>
</dbReference>
<evidence type="ECO:0000256" key="10">
    <source>
        <dbReference type="SAM" id="MobiDB-lite"/>
    </source>
</evidence>
<dbReference type="Proteomes" id="UP000515152">
    <property type="component" value="Chromosome 8"/>
</dbReference>
<feature type="transmembrane region" description="Helical" evidence="11">
    <location>
        <begin position="317"/>
        <end position="341"/>
    </location>
</feature>
<keyword evidence="7" id="KW-1015">Disulfide bond</keyword>
<dbReference type="SMART" id="SM00406">
    <property type="entry name" value="IGv"/>
    <property type="match status" value="1"/>
</dbReference>
<keyword evidence="8" id="KW-0325">Glycoprotein</keyword>
<dbReference type="AlphaFoldDB" id="A0A6P8FK39"/>
<evidence type="ECO:0000256" key="9">
    <source>
        <dbReference type="ARBA" id="ARBA00023319"/>
    </source>
</evidence>
<protein>
    <submittedName>
        <fullName evidence="14">Myelin protein zero-like protein 1</fullName>
    </submittedName>
</protein>
<organism evidence="13 14">
    <name type="scientific">Clupea harengus</name>
    <name type="common">Atlantic herring</name>
    <dbReference type="NCBI Taxonomy" id="7950"/>
    <lineage>
        <taxon>Eukaryota</taxon>
        <taxon>Metazoa</taxon>
        <taxon>Chordata</taxon>
        <taxon>Craniata</taxon>
        <taxon>Vertebrata</taxon>
        <taxon>Euteleostomi</taxon>
        <taxon>Actinopterygii</taxon>
        <taxon>Neopterygii</taxon>
        <taxon>Teleostei</taxon>
        <taxon>Clupei</taxon>
        <taxon>Clupeiformes</taxon>
        <taxon>Clupeoidei</taxon>
        <taxon>Clupeidae</taxon>
        <taxon>Clupea</taxon>
    </lineage>
</organism>
<reference evidence="14" key="1">
    <citation type="submission" date="2025-08" db="UniProtKB">
        <authorList>
            <consortium name="RefSeq"/>
        </authorList>
    </citation>
    <scope>IDENTIFICATION</scope>
</reference>
<evidence type="ECO:0000256" key="8">
    <source>
        <dbReference type="ARBA" id="ARBA00023180"/>
    </source>
</evidence>
<dbReference type="InterPro" id="IPR003599">
    <property type="entry name" value="Ig_sub"/>
</dbReference>
<dbReference type="InterPro" id="IPR013783">
    <property type="entry name" value="Ig-like_fold"/>
</dbReference>
<dbReference type="GO" id="GO:0005925">
    <property type="term" value="C:focal adhesion"/>
    <property type="evidence" value="ECO:0007669"/>
    <property type="project" value="TreeGrafter"/>
</dbReference>
<dbReference type="PRINTS" id="PR00213">
    <property type="entry name" value="MYELINP0"/>
</dbReference>
<feature type="domain" description="Ig-like" evidence="12">
    <location>
        <begin position="186"/>
        <end position="304"/>
    </location>
</feature>
<name>A0A6P8FK39_CLUHA</name>
<dbReference type="OrthoDB" id="8831214at2759"/>
<dbReference type="GO" id="GO:0005886">
    <property type="term" value="C:plasma membrane"/>
    <property type="evidence" value="ECO:0007669"/>
    <property type="project" value="TreeGrafter"/>
</dbReference>
<evidence type="ECO:0000256" key="2">
    <source>
        <dbReference type="ARBA" id="ARBA00007180"/>
    </source>
</evidence>
<keyword evidence="3 11" id="KW-0812">Transmembrane</keyword>
<evidence type="ECO:0000256" key="11">
    <source>
        <dbReference type="SAM" id="Phobius"/>
    </source>
</evidence>
<dbReference type="FunFam" id="2.60.40.10:FF:000193">
    <property type="entry name" value="Myelin protein zero-like 1 like"/>
    <property type="match status" value="1"/>
</dbReference>